<feature type="transmembrane region" description="Helical" evidence="5">
    <location>
        <begin position="292"/>
        <end position="309"/>
    </location>
</feature>
<evidence type="ECO:0000256" key="2">
    <source>
        <dbReference type="ARBA" id="ARBA00022692"/>
    </source>
</evidence>
<keyword evidence="2 5" id="KW-0812">Transmembrane</keyword>
<dbReference type="PANTHER" id="PTHR10846:SF8">
    <property type="entry name" value="INNER MEMBRANE PROTEIN YRBG"/>
    <property type="match status" value="1"/>
</dbReference>
<protein>
    <submittedName>
        <fullName evidence="7">Calcium/sodium antiporter</fullName>
    </submittedName>
</protein>
<feature type="transmembrane region" description="Helical" evidence="5">
    <location>
        <begin position="72"/>
        <end position="93"/>
    </location>
</feature>
<feature type="domain" description="Sodium/calcium exchanger membrane region" evidence="6">
    <location>
        <begin position="168"/>
        <end position="309"/>
    </location>
</feature>
<evidence type="ECO:0000259" key="6">
    <source>
        <dbReference type="Pfam" id="PF01699"/>
    </source>
</evidence>
<evidence type="ECO:0000256" key="5">
    <source>
        <dbReference type="SAM" id="Phobius"/>
    </source>
</evidence>
<feature type="transmembrane region" description="Helical" evidence="5">
    <location>
        <begin position="230"/>
        <end position="247"/>
    </location>
</feature>
<dbReference type="Pfam" id="PF01699">
    <property type="entry name" value="Na_Ca_ex"/>
    <property type="match status" value="2"/>
</dbReference>
<keyword evidence="4 5" id="KW-0472">Membrane</keyword>
<evidence type="ECO:0000256" key="4">
    <source>
        <dbReference type="ARBA" id="ARBA00023136"/>
    </source>
</evidence>
<sequence length="311" mass="33639">MISFLMLIAGFILLFFSGDWLVKASVNLARHFKVSTLVIGITVVAFGTSAPELLVSLKAVFSDSSDISVGNVVGSNIANIALVLGLVAIIFPVKVKRNNIWIDWLVMMTASVGVVIASLNNVISFVEGFIFLVLLALYLIWSVWKSRKDIKGQEKILEPEMSKLMAGGYFVLATVGLYFGADWLVKGAKEIAISFGISERVVGLSVVALGTSVPELATSLMAAIKKESDISIGNIIGSNVFNIWAVLGTTSVIKPLGVSEAILNVDYKWMIGVAVLLFILLLPLSKGVINRWKGLLLFSIYAVYIYILFVG</sequence>
<keyword evidence="8" id="KW-1185">Reference proteome</keyword>
<keyword evidence="3 5" id="KW-1133">Transmembrane helix</keyword>
<feature type="transmembrane region" description="Helical" evidence="5">
    <location>
        <begin position="267"/>
        <end position="285"/>
    </location>
</feature>
<dbReference type="RefSeq" id="WP_212220125.1">
    <property type="nucleotide sequence ID" value="NZ_JAGUCO010000037.1"/>
</dbReference>
<reference evidence="7 8" key="1">
    <citation type="journal article" date="2015" name="Int. J. Syst. Evol. Microbiol.">
        <title>Carboxylicivirga linearis sp. nov., isolated from a sea cucumber culture pond.</title>
        <authorList>
            <person name="Wang F.Q."/>
            <person name="Zhou Y.X."/>
            <person name="Lin X.Z."/>
            <person name="Chen G.J."/>
            <person name="Du Z.J."/>
        </authorList>
    </citation>
    <scope>NUCLEOTIDE SEQUENCE [LARGE SCALE GENOMIC DNA]</scope>
    <source>
        <strain evidence="7 8">FB218</strain>
    </source>
</reference>
<evidence type="ECO:0000256" key="1">
    <source>
        <dbReference type="ARBA" id="ARBA00004141"/>
    </source>
</evidence>
<comment type="subcellular location">
    <subcellularLocation>
        <location evidence="1">Membrane</location>
        <topology evidence="1">Multi-pass membrane protein</topology>
    </subcellularLocation>
</comment>
<dbReference type="InterPro" id="IPR004837">
    <property type="entry name" value="NaCa_Exmemb"/>
</dbReference>
<dbReference type="EMBL" id="JAGUCO010000037">
    <property type="protein sequence ID" value="MBS2101066.1"/>
    <property type="molecule type" value="Genomic_DNA"/>
</dbReference>
<feature type="transmembrane region" description="Helical" evidence="5">
    <location>
        <begin position="125"/>
        <end position="144"/>
    </location>
</feature>
<gene>
    <name evidence="7" type="ORF">KEM10_22465</name>
</gene>
<proteinExistence type="predicted"/>
<dbReference type="Gene3D" id="1.20.1420.30">
    <property type="entry name" value="NCX, central ion-binding region"/>
    <property type="match status" value="1"/>
</dbReference>
<accession>A0ABS5K415</accession>
<dbReference type="InterPro" id="IPR044880">
    <property type="entry name" value="NCX_ion-bd_dom_sf"/>
</dbReference>
<dbReference type="PANTHER" id="PTHR10846">
    <property type="entry name" value="SODIUM/POTASSIUM/CALCIUM EXCHANGER"/>
    <property type="match status" value="1"/>
</dbReference>
<organism evidence="7 8">
    <name type="scientific">Carboxylicivirga linearis</name>
    <dbReference type="NCBI Taxonomy" id="1628157"/>
    <lineage>
        <taxon>Bacteria</taxon>
        <taxon>Pseudomonadati</taxon>
        <taxon>Bacteroidota</taxon>
        <taxon>Bacteroidia</taxon>
        <taxon>Marinilabiliales</taxon>
        <taxon>Marinilabiliaceae</taxon>
        <taxon>Carboxylicivirga</taxon>
    </lineage>
</organism>
<dbReference type="InterPro" id="IPR004481">
    <property type="entry name" value="K/Na/Ca-exchanger"/>
</dbReference>
<evidence type="ECO:0000256" key="3">
    <source>
        <dbReference type="ARBA" id="ARBA00022989"/>
    </source>
</evidence>
<feature type="transmembrane region" description="Helical" evidence="5">
    <location>
        <begin position="100"/>
        <end position="119"/>
    </location>
</feature>
<dbReference type="NCBIfam" id="TIGR00367">
    <property type="entry name" value="calcium/sodium antiporter"/>
    <property type="match status" value="1"/>
</dbReference>
<feature type="transmembrane region" description="Helical" evidence="5">
    <location>
        <begin position="164"/>
        <end position="181"/>
    </location>
</feature>
<feature type="transmembrane region" description="Helical" evidence="5">
    <location>
        <begin position="201"/>
        <end position="223"/>
    </location>
</feature>
<dbReference type="Proteomes" id="UP000708576">
    <property type="component" value="Unassembled WGS sequence"/>
</dbReference>
<name>A0ABS5K415_9BACT</name>
<evidence type="ECO:0000313" key="8">
    <source>
        <dbReference type="Proteomes" id="UP000708576"/>
    </source>
</evidence>
<evidence type="ECO:0000313" key="7">
    <source>
        <dbReference type="EMBL" id="MBS2101066.1"/>
    </source>
</evidence>
<feature type="domain" description="Sodium/calcium exchanger membrane region" evidence="6">
    <location>
        <begin position="3"/>
        <end position="144"/>
    </location>
</feature>
<comment type="caution">
    <text evidence="7">The sequence shown here is derived from an EMBL/GenBank/DDBJ whole genome shotgun (WGS) entry which is preliminary data.</text>
</comment>